<name>A0A5B9QEB1_9BACT</name>
<protein>
    <submittedName>
        <fullName evidence="1">Uncharacterized protein</fullName>
    </submittedName>
</protein>
<reference evidence="1 2" key="1">
    <citation type="submission" date="2019-08" db="EMBL/GenBank/DDBJ databases">
        <title>Deep-cultivation of Planctomycetes and their phenomic and genomic characterization uncovers novel biology.</title>
        <authorList>
            <person name="Wiegand S."/>
            <person name="Jogler M."/>
            <person name="Boedeker C."/>
            <person name="Pinto D."/>
            <person name="Vollmers J."/>
            <person name="Rivas-Marin E."/>
            <person name="Kohn T."/>
            <person name="Peeters S.H."/>
            <person name="Heuer A."/>
            <person name="Rast P."/>
            <person name="Oberbeckmann S."/>
            <person name="Bunk B."/>
            <person name="Jeske O."/>
            <person name="Meyerdierks A."/>
            <person name="Storesund J.E."/>
            <person name="Kallscheuer N."/>
            <person name="Luecker S."/>
            <person name="Lage O.M."/>
            <person name="Pohl T."/>
            <person name="Merkel B.J."/>
            <person name="Hornburger P."/>
            <person name="Mueller R.-W."/>
            <person name="Bruemmer F."/>
            <person name="Labrenz M."/>
            <person name="Spormann A.M."/>
            <person name="Op den Camp H."/>
            <person name="Overmann J."/>
            <person name="Amann R."/>
            <person name="Jetten M.S.M."/>
            <person name="Mascher T."/>
            <person name="Medema M.H."/>
            <person name="Devos D.P."/>
            <person name="Kaster A.-K."/>
            <person name="Ovreas L."/>
            <person name="Rohde M."/>
            <person name="Galperin M.Y."/>
            <person name="Jogler C."/>
        </authorList>
    </citation>
    <scope>NUCLEOTIDE SEQUENCE [LARGE SCALE GENOMIC DNA]</scope>
    <source>
        <strain evidence="1 2">Pr1d</strain>
    </source>
</reference>
<keyword evidence="2" id="KW-1185">Reference proteome</keyword>
<proteinExistence type="predicted"/>
<dbReference type="EMBL" id="CP042913">
    <property type="protein sequence ID" value="QEG36209.1"/>
    <property type="molecule type" value="Genomic_DNA"/>
</dbReference>
<accession>A0A5B9QEB1</accession>
<dbReference type="KEGG" id="bgok:Pr1d_35210"/>
<dbReference type="AlphaFoldDB" id="A0A5B9QEB1"/>
<evidence type="ECO:0000313" key="2">
    <source>
        <dbReference type="Proteomes" id="UP000323917"/>
    </source>
</evidence>
<dbReference type="RefSeq" id="WP_148074586.1">
    <property type="nucleotide sequence ID" value="NZ_CP042913.1"/>
</dbReference>
<gene>
    <name evidence="1" type="ORF">Pr1d_35210</name>
</gene>
<dbReference type="OrthoDB" id="300858at2"/>
<organism evidence="1 2">
    <name type="scientific">Bythopirellula goksoeyrii</name>
    <dbReference type="NCBI Taxonomy" id="1400387"/>
    <lineage>
        <taxon>Bacteria</taxon>
        <taxon>Pseudomonadati</taxon>
        <taxon>Planctomycetota</taxon>
        <taxon>Planctomycetia</taxon>
        <taxon>Pirellulales</taxon>
        <taxon>Lacipirellulaceae</taxon>
        <taxon>Bythopirellula</taxon>
    </lineage>
</organism>
<evidence type="ECO:0000313" key="1">
    <source>
        <dbReference type="EMBL" id="QEG36209.1"/>
    </source>
</evidence>
<dbReference type="Proteomes" id="UP000323917">
    <property type="component" value="Chromosome"/>
</dbReference>
<sequence length="112" mass="13000">MATTTIQWGRLPLLDTRDEHADDHVTVDDTLILLASGDLIIYDRWYRGNFLGLWGSDKIDYAFPGGHAYREKHSNRLTIRTGGPNRKTLHYEYQRILLVVSAVWYQLIPRLS</sequence>